<evidence type="ECO:0000313" key="4">
    <source>
        <dbReference type="Proteomes" id="UP000183316"/>
    </source>
</evidence>
<dbReference type="Proteomes" id="UP000183316">
    <property type="component" value="Chromosome"/>
</dbReference>
<evidence type="ECO:0000313" key="1">
    <source>
        <dbReference type="EMBL" id="ANK01284.1"/>
    </source>
</evidence>
<accession>A0A192CNX0</accession>
<gene>
    <name evidence="1" type="ORF">WLH_00023</name>
    <name evidence="2" type="ORF">WLH_05698</name>
    <name evidence="3" type="ORF">WLH_05913</name>
</gene>
<dbReference type="EMBL" id="CP015085">
    <property type="protein sequence ID" value="ANK01284.1"/>
    <property type="molecule type" value="Genomic_DNA"/>
</dbReference>
<evidence type="ECO:0000313" key="3">
    <source>
        <dbReference type="EMBL" id="ANK07174.1"/>
    </source>
</evidence>
<evidence type="ECO:0000313" key="2">
    <source>
        <dbReference type="EMBL" id="ANK06959.1"/>
    </source>
</evidence>
<reference evidence="3 4" key="1">
    <citation type="submission" date="2016-03" db="EMBL/GenBank/DDBJ databases">
        <title>Genome Sequence and Comparative Pathogenic Determinants of Uropathogenic Escherichia coli O25b:H4, a Clinical Isolate from Saudi Arabia.</title>
        <authorList>
            <person name="Alyamani E.A.J."/>
            <person name="Khiyami M.A."/>
            <person name="Booq R.Y."/>
            <person name="Bahwerth F.S."/>
            <person name="Vaisvil B."/>
            <person name="Schmitt D.P."/>
            <person name="Kapatral V."/>
        </authorList>
    </citation>
    <scope>NUCLEOTIDE SEQUENCE [LARGE SCALE GENOMIC DNA]</scope>
    <source>
        <strain evidence="3 4">O25b:H4</strain>
    </source>
</reference>
<sequence>MIYAQSERWRLAAITLDKINPGDHPGFCIH</sequence>
<protein>
    <submittedName>
        <fullName evidence="3">Uncharacterized protein</fullName>
    </submittedName>
</protein>
<dbReference type="AlphaFoldDB" id="A0A192CNX0"/>
<dbReference type="EMBL" id="CP015085">
    <property type="protein sequence ID" value="ANK06959.1"/>
    <property type="molecule type" value="Genomic_DNA"/>
</dbReference>
<dbReference type="EMBL" id="CP015087">
    <property type="protein sequence ID" value="ANK07174.1"/>
    <property type="molecule type" value="Genomic_DNA"/>
</dbReference>
<proteinExistence type="predicted"/>
<dbReference type="Proteomes" id="UP000183316">
    <property type="component" value="Extrachromosomal Element unnamed1"/>
</dbReference>
<organism evidence="3 4">
    <name type="scientific">Escherichia coli O25b:H4</name>
    <dbReference type="NCBI Taxonomy" id="941280"/>
    <lineage>
        <taxon>Bacteria</taxon>
        <taxon>Pseudomonadati</taxon>
        <taxon>Pseudomonadota</taxon>
        <taxon>Gammaproteobacteria</taxon>
        <taxon>Enterobacterales</taxon>
        <taxon>Enterobacteriaceae</taxon>
        <taxon>Escherichia</taxon>
    </lineage>
</organism>
<name>A0A192CNX0_ECO25</name>